<evidence type="ECO:0000256" key="2">
    <source>
        <dbReference type="ARBA" id="ARBA00023136"/>
    </source>
</evidence>
<dbReference type="EMBL" id="BAABKN010000042">
    <property type="protein sequence ID" value="GAA4760417.1"/>
    <property type="molecule type" value="Genomic_DNA"/>
</dbReference>
<evidence type="ECO:0000256" key="1">
    <source>
        <dbReference type="ARBA" id="ARBA00004370"/>
    </source>
</evidence>
<accession>A0ABP8ZM92</accession>
<dbReference type="PROSITE" id="PS51257">
    <property type="entry name" value="PROKAR_LIPOPROTEIN"/>
    <property type="match status" value="1"/>
</dbReference>
<evidence type="ECO:0008006" key="5">
    <source>
        <dbReference type="Google" id="ProtNLM"/>
    </source>
</evidence>
<keyword evidence="2" id="KW-0472">Membrane</keyword>
<dbReference type="PANTHER" id="PTHR37042:SF4">
    <property type="entry name" value="OUTER MEMBRANE PROTEIN RV1973"/>
    <property type="match status" value="1"/>
</dbReference>
<name>A0ABP8ZM92_9ACTN</name>
<protein>
    <recommendedName>
        <fullName evidence="5">Mce-associated membrane protein</fullName>
    </recommendedName>
</protein>
<comment type="caution">
    <text evidence="3">The sequence shown here is derived from an EMBL/GenBank/DDBJ whole genome shotgun (WGS) entry which is preliminary data.</text>
</comment>
<comment type="subcellular location">
    <subcellularLocation>
        <location evidence="1">Membrane</location>
    </subcellularLocation>
</comment>
<proteinExistence type="predicted"/>
<evidence type="ECO:0000313" key="3">
    <source>
        <dbReference type="EMBL" id="GAA4760417.1"/>
    </source>
</evidence>
<dbReference type="Proteomes" id="UP001499882">
    <property type="component" value="Unassembled WGS sequence"/>
</dbReference>
<evidence type="ECO:0000313" key="4">
    <source>
        <dbReference type="Proteomes" id="UP001499882"/>
    </source>
</evidence>
<keyword evidence="4" id="KW-1185">Reference proteome</keyword>
<dbReference type="RefSeq" id="WP_345530205.1">
    <property type="nucleotide sequence ID" value="NZ_BAABKN010000042.1"/>
</dbReference>
<sequence>MKRPGLTVVLYAVALLLGCAVVFGGVLIQQEHQDRQRAAAEQARYGDVLTAARTEIEAFVNIDYTNAQESIDAVAAGATGDFAKQYDTSTKDVVKILTRAKSVMEGKVLWAGIVDSDSDSASVIVATTGTVANASTDNKPVARQFRIKVDLVREKDAWKTSNVEFVG</sequence>
<dbReference type="PANTHER" id="PTHR37042">
    <property type="entry name" value="OUTER MEMBRANE PROTEIN RV1973"/>
    <property type="match status" value="1"/>
</dbReference>
<organism evidence="3 4">
    <name type="scientific">Nocardioides endophyticus</name>
    <dbReference type="NCBI Taxonomy" id="1353775"/>
    <lineage>
        <taxon>Bacteria</taxon>
        <taxon>Bacillati</taxon>
        <taxon>Actinomycetota</taxon>
        <taxon>Actinomycetes</taxon>
        <taxon>Propionibacteriales</taxon>
        <taxon>Nocardioidaceae</taxon>
        <taxon>Nocardioides</taxon>
    </lineage>
</organism>
<gene>
    <name evidence="3" type="ORF">GCM10023350_53410</name>
</gene>
<reference evidence="4" key="1">
    <citation type="journal article" date="2019" name="Int. J. Syst. Evol. Microbiol.">
        <title>The Global Catalogue of Microorganisms (GCM) 10K type strain sequencing project: providing services to taxonomists for standard genome sequencing and annotation.</title>
        <authorList>
            <consortium name="The Broad Institute Genomics Platform"/>
            <consortium name="The Broad Institute Genome Sequencing Center for Infectious Disease"/>
            <person name="Wu L."/>
            <person name="Ma J."/>
        </authorList>
    </citation>
    <scope>NUCLEOTIDE SEQUENCE [LARGE SCALE GENOMIC DNA]</scope>
    <source>
        <strain evidence="4">JCM 18532</strain>
    </source>
</reference>